<evidence type="ECO:0000256" key="7">
    <source>
        <dbReference type="SAM" id="MobiDB-lite"/>
    </source>
</evidence>
<gene>
    <name evidence="9" type="ORF">BT96DRAFT_994665</name>
</gene>
<feature type="active site" description="Proton acceptor" evidence="5">
    <location>
        <position position="580"/>
    </location>
</feature>
<evidence type="ECO:0000256" key="4">
    <source>
        <dbReference type="ARBA" id="ARBA00022827"/>
    </source>
</evidence>
<dbReference type="SUPFAM" id="SSF54373">
    <property type="entry name" value="FAD-linked reductases, C-terminal domain"/>
    <property type="match status" value="1"/>
</dbReference>
<evidence type="ECO:0000256" key="5">
    <source>
        <dbReference type="PIRSR" id="PIRSR000137-1"/>
    </source>
</evidence>
<comment type="similarity">
    <text evidence="2">Belongs to the GMC oxidoreductase family.</text>
</comment>
<dbReference type="Gene3D" id="3.50.50.60">
    <property type="entry name" value="FAD/NAD(P)-binding domain"/>
    <property type="match status" value="1"/>
</dbReference>
<proteinExistence type="inferred from homology"/>
<dbReference type="Gene3D" id="3.30.560.10">
    <property type="entry name" value="Glucose Oxidase, domain 3"/>
    <property type="match status" value="1"/>
</dbReference>
<dbReference type="Proteomes" id="UP000799118">
    <property type="component" value="Unassembled WGS sequence"/>
</dbReference>
<dbReference type="PROSITE" id="PS00624">
    <property type="entry name" value="GMC_OXRED_2"/>
    <property type="match status" value="1"/>
</dbReference>
<reference evidence="9" key="1">
    <citation type="journal article" date="2019" name="Environ. Microbiol.">
        <title>Fungal ecological strategies reflected in gene transcription - a case study of two litter decomposers.</title>
        <authorList>
            <person name="Barbi F."/>
            <person name="Kohler A."/>
            <person name="Barry K."/>
            <person name="Baskaran P."/>
            <person name="Daum C."/>
            <person name="Fauchery L."/>
            <person name="Ihrmark K."/>
            <person name="Kuo A."/>
            <person name="LaButti K."/>
            <person name="Lipzen A."/>
            <person name="Morin E."/>
            <person name="Grigoriev I.V."/>
            <person name="Henrissat B."/>
            <person name="Lindahl B."/>
            <person name="Martin F."/>
        </authorList>
    </citation>
    <scope>NUCLEOTIDE SEQUENCE</scope>
    <source>
        <strain evidence="9">JB14</strain>
    </source>
</reference>
<evidence type="ECO:0000256" key="3">
    <source>
        <dbReference type="ARBA" id="ARBA00022630"/>
    </source>
</evidence>
<evidence type="ECO:0000256" key="6">
    <source>
        <dbReference type="PIRSR" id="PIRSR000137-2"/>
    </source>
</evidence>
<organism evidence="9 10">
    <name type="scientific">Gymnopus androsaceus JB14</name>
    <dbReference type="NCBI Taxonomy" id="1447944"/>
    <lineage>
        <taxon>Eukaryota</taxon>
        <taxon>Fungi</taxon>
        <taxon>Dikarya</taxon>
        <taxon>Basidiomycota</taxon>
        <taxon>Agaricomycotina</taxon>
        <taxon>Agaricomycetes</taxon>
        <taxon>Agaricomycetidae</taxon>
        <taxon>Agaricales</taxon>
        <taxon>Marasmiineae</taxon>
        <taxon>Omphalotaceae</taxon>
        <taxon>Gymnopus</taxon>
    </lineage>
</organism>
<dbReference type="PANTHER" id="PTHR11552:SF147">
    <property type="entry name" value="CHOLINE DEHYDROGENASE, MITOCHONDRIAL"/>
    <property type="match status" value="1"/>
</dbReference>
<dbReference type="Pfam" id="PF00732">
    <property type="entry name" value="GMC_oxred_N"/>
    <property type="match status" value="1"/>
</dbReference>
<comment type="cofactor">
    <cofactor evidence="1 6">
        <name>FAD</name>
        <dbReference type="ChEBI" id="CHEBI:57692"/>
    </cofactor>
</comment>
<feature type="binding site" evidence="6">
    <location>
        <begin position="541"/>
        <end position="542"/>
    </location>
    <ligand>
        <name>FAD</name>
        <dbReference type="ChEBI" id="CHEBI:57692"/>
    </ligand>
</feature>
<evidence type="ECO:0000256" key="2">
    <source>
        <dbReference type="ARBA" id="ARBA00010790"/>
    </source>
</evidence>
<dbReference type="GO" id="GO:0050660">
    <property type="term" value="F:flavin adenine dinucleotide binding"/>
    <property type="evidence" value="ECO:0007669"/>
    <property type="project" value="InterPro"/>
</dbReference>
<feature type="active site" description="Proton donor" evidence="5">
    <location>
        <position position="542"/>
    </location>
</feature>
<feature type="binding site" evidence="6">
    <location>
        <position position="251"/>
    </location>
    <ligand>
        <name>FAD</name>
        <dbReference type="ChEBI" id="CHEBI:57692"/>
    </ligand>
</feature>
<dbReference type="InterPro" id="IPR007867">
    <property type="entry name" value="GMC_OxRtase_C"/>
</dbReference>
<dbReference type="SUPFAM" id="SSF51905">
    <property type="entry name" value="FAD/NAD(P)-binding domain"/>
    <property type="match status" value="1"/>
</dbReference>
<feature type="region of interest" description="Disordered" evidence="7">
    <location>
        <begin position="1"/>
        <end position="28"/>
    </location>
</feature>
<evidence type="ECO:0000313" key="9">
    <source>
        <dbReference type="EMBL" id="KAE9398602.1"/>
    </source>
</evidence>
<dbReference type="PANTHER" id="PTHR11552">
    <property type="entry name" value="GLUCOSE-METHANOL-CHOLINE GMC OXIDOREDUCTASE"/>
    <property type="match status" value="1"/>
</dbReference>
<name>A0A6A4HIH9_9AGAR</name>
<accession>A0A6A4HIH9</accession>
<dbReference type="AlphaFoldDB" id="A0A6A4HIH9"/>
<protein>
    <submittedName>
        <fullName evidence="9">GMC oxidoreductase</fullName>
    </submittedName>
</protein>
<keyword evidence="3" id="KW-0285">Flavoprotein</keyword>
<keyword evidence="10" id="KW-1185">Reference proteome</keyword>
<dbReference type="PIRSF" id="PIRSF000137">
    <property type="entry name" value="Alcohol_oxidase"/>
    <property type="match status" value="1"/>
</dbReference>
<dbReference type="Pfam" id="PF05199">
    <property type="entry name" value="GMC_oxred_C"/>
    <property type="match status" value="1"/>
</dbReference>
<evidence type="ECO:0000259" key="8">
    <source>
        <dbReference type="PROSITE" id="PS00624"/>
    </source>
</evidence>
<dbReference type="InterPro" id="IPR000172">
    <property type="entry name" value="GMC_OxRdtase_N"/>
</dbReference>
<sequence>MGTSHSKPTADPAHFATPVKQTGQDLTPDRKSWKTYDIIICGGGTAGCVLASRLSENPSTSVLLIEAGNLMTRIPLGFTQTLNTDADWKYETILDYDGKIASCARGKILGGSSSINASLYQRCSPADFSEWVKEGATGWDAEEMKKYFIKSEKYNPNPDFPEIDTEIHGKSGTVATRCGPIAPVVKQIIDACVNVGIPHIPDMNADAGPVGVSHFIGSVGPNGERSSAATSYLTDDVLRRPNLTIAVQTVVSKVVFDSSGADKPHASGVLLMTRKNGPLFAAAARKEVIISAGTVATPQLLSLSGIGPADELKKHGIPVVYDSPFVGKGLLDHFSAGSLVVRAKAGNTWDSILRPLPGLAALLKWLVSGEGPMSSIAAPLGVFVYSDTIILPNENTPGKNDSKLVDLSASHAAPDIEIFFAPLIVVNNGFTKTPGFNGLTIGCVALKPASQGSITLASSNIWDHPIINPGYLSDPHDLQVLLKSVRLAMHIARTPPLADILELPKDSADQSTFFWPGDANPETVSDEDLTAWIKRNGQTAWHPTSSARMGSVVDAQLKVNGVTGLRVVDASIFPTQVSGHPCALVIAVAEKAADMIKMSDQNESSL</sequence>
<dbReference type="OrthoDB" id="269227at2759"/>
<dbReference type="EMBL" id="ML769480">
    <property type="protein sequence ID" value="KAE9398602.1"/>
    <property type="molecule type" value="Genomic_DNA"/>
</dbReference>
<dbReference type="InterPro" id="IPR012132">
    <property type="entry name" value="GMC_OxRdtase"/>
</dbReference>
<dbReference type="GO" id="GO:0016614">
    <property type="term" value="F:oxidoreductase activity, acting on CH-OH group of donors"/>
    <property type="evidence" value="ECO:0007669"/>
    <property type="project" value="InterPro"/>
</dbReference>
<keyword evidence="4 6" id="KW-0274">FAD</keyword>
<dbReference type="InterPro" id="IPR036188">
    <property type="entry name" value="FAD/NAD-bd_sf"/>
</dbReference>
<evidence type="ECO:0000313" key="10">
    <source>
        <dbReference type="Proteomes" id="UP000799118"/>
    </source>
</evidence>
<feature type="domain" description="Glucose-methanol-choline oxidoreductase N-terminal" evidence="8">
    <location>
        <begin position="293"/>
        <end position="307"/>
    </location>
</feature>
<evidence type="ECO:0000256" key="1">
    <source>
        <dbReference type="ARBA" id="ARBA00001974"/>
    </source>
</evidence>